<dbReference type="AlphaFoldDB" id="A0A6L9LPH7"/>
<dbReference type="InterPro" id="IPR007110">
    <property type="entry name" value="Ig-like_dom"/>
</dbReference>
<dbReference type="SUPFAM" id="SSF48726">
    <property type="entry name" value="Immunoglobulin"/>
    <property type="match status" value="1"/>
</dbReference>
<evidence type="ECO:0000313" key="3">
    <source>
        <dbReference type="EMBL" id="NDU98849.1"/>
    </source>
</evidence>
<sequence length="831" mass="84663">MATSSLGKARTKPDSLGVNDFYAVTSISAAPTATISLSITPATAAICSGGSATLNLAGCPTAGKIQWASGQTTASITVRPTQTTTYEATCSVTGPQGTTTATANSTVTVNQPISIVGSPVSQSACENSTVVFEVSANGSGISYTWTRNGAAIAGANGSRLSLANVQGSQAGTYAVSLTNQCGTVNSASAQLLLSPGVTIGATPSPALCAGTSTGQIFATSTGGTGPRQYLLNGQGGQESNIFTNLKAGTYQVSVKDVIGCSAQTTVTITDPKPLTLTVKAVNAKCSGGSDGGILVAASGGNSPYRFQINGGPLQTGESFLDLKDKGTYVVTAVDGVGCTTSQTAVIGAPQSFDIKATIALPKCAGSSDGTINVSSTGGTGAYQYQLGTGPFQAGTLFTGLSAKTYEITVKDGNGCLGTKAFVVSEPRTLSLTAAVIPVNCFGDNSGSITLTPGGGTGSVQYQLTTTAAPQKSNLFKNLAMGNYTVVGTDSNGCTALLPVTIGKADPLKVQASTVAATCCVCPTGSVALTSGGGTGTGRQFQLIGRGYQASNQFPSLPPGTYRFRVSDEVGCTDSVTAVVTDAAALSLSPGTIKNVACAGGRDGEATVQVTGGTKPFTFYWQTEQRDTLQARTQSQKGLAEGTYTVSVLDSNRCATKTTFVTISALAPIPPQPVITQTSTTLSVADVLTGIQWYVKVDTSAGKPVPNANQPTLLPFQSGSYYVVVTQGGCASLPSNMLTFILTATEPVGDLSIRVVPNPIVDKLRIEIEQTKRQPIQLQLLDGTGRVVGDYQMPAFTGKQQAEWTLSGVSSGLYLLKAEAGDRKSVIRVLVQ</sequence>
<accession>A0A6L9LPH7</accession>
<dbReference type="Pfam" id="PF18962">
    <property type="entry name" value="Por_Secre_tail"/>
    <property type="match status" value="1"/>
</dbReference>
<gene>
    <name evidence="3" type="ORF">GK108_28475</name>
</gene>
<dbReference type="PANTHER" id="PTHR13817">
    <property type="entry name" value="TITIN"/>
    <property type="match status" value="1"/>
</dbReference>
<dbReference type="InterPro" id="IPR013783">
    <property type="entry name" value="Ig-like_fold"/>
</dbReference>
<dbReference type="PANTHER" id="PTHR13817:SF166">
    <property type="entry name" value="NEURONAL IGCAM-RELATED"/>
    <property type="match status" value="1"/>
</dbReference>
<keyword evidence="1" id="KW-0677">Repeat</keyword>
<evidence type="ECO:0000259" key="2">
    <source>
        <dbReference type="PROSITE" id="PS50835"/>
    </source>
</evidence>
<proteinExistence type="predicted"/>
<dbReference type="PROSITE" id="PS50835">
    <property type="entry name" value="IG_LIKE"/>
    <property type="match status" value="1"/>
</dbReference>
<dbReference type="NCBIfam" id="TIGR04183">
    <property type="entry name" value="Por_Secre_tail"/>
    <property type="match status" value="1"/>
</dbReference>
<comment type="caution">
    <text evidence="3">The sequence shown here is derived from an EMBL/GenBank/DDBJ whole genome shotgun (WGS) entry which is preliminary data.</text>
</comment>
<name>A0A6L9LPH7_9BACT</name>
<dbReference type="EMBL" id="JAAFZH010000021">
    <property type="protein sequence ID" value="NDU98849.1"/>
    <property type="molecule type" value="Genomic_DNA"/>
</dbReference>
<keyword evidence="4" id="KW-1185">Reference proteome</keyword>
<evidence type="ECO:0000313" key="4">
    <source>
        <dbReference type="Proteomes" id="UP000474175"/>
    </source>
</evidence>
<dbReference type="InterPro" id="IPR026444">
    <property type="entry name" value="Secre_tail"/>
</dbReference>
<feature type="domain" description="Ig-like" evidence="2">
    <location>
        <begin position="95"/>
        <end position="194"/>
    </location>
</feature>
<reference evidence="3 4" key="1">
    <citation type="submission" date="2020-02" db="EMBL/GenBank/DDBJ databases">
        <title>Draft genome sequence of two Spirosoma agri KCTC 52727 and Spirosoma terrae KCTC 52035.</title>
        <authorList>
            <person name="Rojas J."/>
            <person name="Ambika Manirajan B."/>
            <person name="Suarez C."/>
            <person name="Ratering S."/>
            <person name="Schnell S."/>
        </authorList>
    </citation>
    <scope>NUCLEOTIDE SEQUENCE [LARGE SCALE GENOMIC DNA]</scope>
    <source>
        <strain evidence="3 4">KCTC 52035</strain>
    </source>
</reference>
<dbReference type="Proteomes" id="UP000474175">
    <property type="component" value="Unassembled WGS sequence"/>
</dbReference>
<organism evidence="3 4">
    <name type="scientific">Spirosoma terrae</name>
    <dbReference type="NCBI Taxonomy" id="1968276"/>
    <lineage>
        <taxon>Bacteria</taxon>
        <taxon>Pseudomonadati</taxon>
        <taxon>Bacteroidota</taxon>
        <taxon>Cytophagia</taxon>
        <taxon>Cytophagales</taxon>
        <taxon>Cytophagaceae</taxon>
        <taxon>Spirosoma</taxon>
    </lineage>
</organism>
<dbReference type="InterPro" id="IPR050964">
    <property type="entry name" value="Striated_Muscle_Regulatory"/>
</dbReference>
<dbReference type="InterPro" id="IPR025667">
    <property type="entry name" value="SprB_repeat"/>
</dbReference>
<dbReference type="Gene3D" id="2.60.40.10">
    <property type="entry name" value="Immunoglobulins"/>
    <property type="match status" value="1"/>
</dbReference>
<evidence type="ECO:0000256" key="1">
    <source>
        <dbReference type="ARBA" id="ARBA00022737"/>
    </source>
</evidence>
<dbReference type="Pfam" id="PF13573">
    <property type="entry name" value="SprB"/>
    <property type="match status" value="5"/>
</dbReference>
<dbReference type="InterPro" id="IPR036179">
    <property type="entry name" value="Ig-like_dom_sf"/>
</dbReference>
<protein>
    <submittedName>
        <fullName evidence="3">T9SS type A sorting domain-containing protein</fullName>
    </submittedName>
</protein>